<organism evidence="12 13">
    <name type="scientific">Salinithrix halophila</name>
    <dbReference type="NCBI Taxonomy" id="1485204"/>
    <lineage>
        <taxon>Bacteria</taxon>
        <taxon>Bacillati</taxon>
        <taxon>Bacillota</taxon>
        <taxon>Bacilli</taxon>
        <taxon>Bacillales</taxon>
        <taxon>Thermoactinomycetaceae</taxon>
        <taxon>Salinithrix</taxon>
    </lineage>
</organism>
<accession>A0ABV8JDT2</accession>
<evidence type="ECO:0000256" key="3">
    <source>
        <dbReference type="ARBA" id="ARBA00007330"/>
    </source>
</evidence>
<evidence type="ECO:0000256" key="4">
    <source>
        <dbReference type="ARBA" id="ARBA00022630"/>
    </source>
</evidence>
<dbReference type="InterPro" id="IPR038299">
    <property type="entry name" value="DAO_C_sf"/>
</dbReference>
<reference evidence="13" key="1">
    <citation type="journal article" date="2019" name="Int. J. Syst. Evol. Microbiol.">
        <title>The Global Catalogue of Microorganisms (GCM) 10K type strain sequencing project: providing services to taxonomists for standard genome sequencing and annotation.</title>
        <authorList>
            <consortium name="The Broad Institute Genomics Platform"/>
            <consortium name="The Broad Institute Genome Sequencing Center for Infectious Disease"/>
            <person name="Wu L."/>
            <person name="Ma J."/>
        </authorList>
    </citation>
    <scope>NUCLEOTIDE SEQUENCE [LARGE SCALE GENOMIC DNA]</scope>
    <source>
        <strain evidence="13">IBRC-M 10813</strain>
    </source>
</reference>
<keyword evidence="7 9" id="KW-0560">Oxidoreductase</keyword>
<comment type="caution">
    <text evidence="12">The sequence shown here is derived from an EMBL/GenBank/DDBJ whole genome shotgun (WGS) entry which is preliminary data.</text>
</comment>
<evidence type="ECO:0000256" key="5">
    <source>
        <dbReference type="ARBA" id="ARBA00022798"/>
    </source>
</evidence>
<comment type="similarity">
    <text evidence="3 9">Belongs to the FAD-dependent glycerol-3-phosphate dehydrogenase family.</text>
</comment>
<keyword evidence="6" id="KW-0274">FAD</keyword>
<dbReference type="EC" id="1.1.5.3" evidence="9"/>
<dbReference type="PRINTS" id="PR01001">
    <property type="entry name" value="FADG3PDH"/>
</dbReference>
<gene>
    <name evidence="12" type="ORF">ACFOUO_06560</name>
</gene>
<feature type="domain" description="Alpha-glycerophosphate oxidase C-terminal" evidence="11">
    <location>
        <begin position="403"/>
        <end position="523"/>
    </location>
</feature>
<evidence type="ECO:0000256" key="1">
    <source>
        <dbReference type="ARBA" id="ARBA00001974"/>
    </source>
</evidence>
<evidence type="ECO:0000256" key="9">
    <source>
        <dbReference type="RuleBase" id="RU361217"/>
    </source>
</evidence>
<proteinExistence type="inferred from homology"/>
<evidence type="ECO:0000313" key="13">
    <source>
        <dbReference type="Proteomes" id="UP001595843"/>
    </source>
</evidence>
<dbReference type="PANTHER" id="PTHR11985">
    <property type="entry name" value="GLYCEROL-3-PHOSPHATE DEHYDROGENASE"/>
    <property type="match status" value="1"/>
</dbReference>
<dbReference type="Gene3D" id="1.10.8.870">
    <property type="entry name" value="Alpha-glycerophosphate oxidase, cap domain"/>
    <property type="match status" value="1"/>
</dbReference>
<evidence type="ECO:0000256" key="8">
    <source>
        <dbReference type="ARBA" id="ARBA00049055"/>
    </source>
</evidence>
<dbReference type="PANTHER" id="PTHR11985:SF35">
    <property type="entry name" value="ANAEROBIC GLYCEROL-3-PHOSPHATE DEHYDROGENASE SUBUNIT A"/>
    <property type="match status" value="1"/>
</dbReference>
<dbReference type="Gene3D" id="3.30.9.10">
    <property type="entry name" value="D-Amino Acid Oxidase, subunit A, domain 2"/>
    <property type="match status" value="1"/>
</dbReference>
<keyword evidence="5" id="KW-0319">Glycerol metabolism</keyword>
<comment type="catalytic activity">
    <reaction evidence="8 9">
        <text>a quinone + sn-glycerol 3-phosphate = dihydroxyacetone phosphate + a quinol</text>
        <dbReference type="Rhea" id="RHEA:18977"/>
        <dbReference type="ChEBI" id="CHEBI:24646"/>
        <dbReference type="ChEBI" id="CHEBI:57597"/>
        <dbReference type="ChEBI" id="CHEBI:57642"/>
        <dbReference type="ChEBI" id="CHEBI:132124"/>
        <dbReference type="EC" id="1.1.5.3"/>
    </reaction>
</comment>
<dbReference type="InterPro" id="IPR006076">
    <property type="entry name" value="FAD-dep_OxRdtase"/>
</dbReference>
<dbReference type="Pfam" id="PF01266">
    <property type="entry name" value="DAO"/>
    <property type="match status" value="1"/>
</dbReference>
<sequence length="546" mass="61288">MRFSAKNRRRFLEEMQGEKLDLLVIGGGITGAGIAWDAASRGLNVGLVEKQDFASGTSSRSTKLIHGGLRYLKQFEINLVKEVGRERALLHERAPHLVLPKPMMLPIYEGGTYGKLASAIGLAVYDRLAGVKKDERRKMLSKDQTMEQEPLLTEKGLKGSGVYVEYRTDDARLTLEVMKSAVSLGARAVNYAEAESFLYEGEQIVGARIHDRVGKETYEVRAREVVNAGGPWVDELRKKDGSLSGKRLHLTKGVHLVVPFERFPLNQPIYFDVPDGRMVFAIPRGRTTYIGTTDTDYQGPIDKPDITVEDRDYLLEGVNHVFPDANLTPEDVESGWAGLRPLIHEEGKGPSELSRKDEIFESSSGLITIAGGKLTGFRKMAERVVDLVYRRLEKAGITSFTPCKTDRLPLTGGGDMGADGFHRFRKEWVEKLTEGGLEPRRADELVHLYGRHIEEVWKRAGESPSTLDRGQLAFAVEEEMAVSPADFLIRRTGDLYFHRKRAEALLAPVLDWMEEIYGWDADTKEAHRRKVEAEMERTHPQPQKVS</sequence>
<keyword evidence="4 9" id="KW-0285">Flavoprotein</keyword>
<evidence type="ECO:0000256" key="2">
    <source>
        <dbReference type="ARBA" id="ARBA00004977"/>
    </source>
</evidence>
<dbReference type="SUPFAM" id="SSF51905">
    <property type="entry name" value="FAD/NAD(P)-binding domain"/>
    <property type="match status" value="1"/>
</dbReference>
<keyword evidence="13" id="KW-1185">Reference proteome</keyword>
<dbReference type="Pfam" id="PF16901">
    <property type="entry name" value="DAO_C"/>
    <property type="match status" value="1"/>
</dbReference>
<evidence type="ECO:0000259" key="11">
    <source>
        <dbReference type="Pfam" id="PF16901"/>
    </source>
</evidence>
<dbReference type="InterPro" id="IPR000447">
    <property type="entry name" value="G3P_DH_FAD-dep"/>
</dbReference>
<dbReference type="Gene3D" id="3.50.50.60">
    <property type="entry name" value="FAD/NAD(P)-binding domain"/>
    <property type="match status" value="1"/>
</dbReference>
<dbReference type="InterPro" id="IPR036188">
    <property type="entry name" value="FAD/NAD-bd_sf"/>
</dbReference>
<evidence type="ECO:0000256" key="6">
    <source>
        <dbReference type="ARBA" id="ARBA00022827"/>
    </source>
</evidence>
<dbReference type="Proteomes" id="UP001595843">
    <property type="component" value="Unassembled WGS sequence"/>
</dbReference>
<comment type="pathway">
    <text evidence="2">Polyol metabolism; glycerol degradation via glycerol kinase pathway; glycerone phosphate from sn-glycerol 3-phosphate (aerobic route): step 1/1.</text>
</comment>
<dbReference type="GO" id="GO:0016491">
    <property type="term" value="F:oxidoreductase activity"/>
    <property type="evidence" value="ECO:0007669"/>
    <property type="project" value="UniProtKB-KW"/>
</dbReference>
<name>A0ABV8JDT2_9BACL</name>
<dbReference type="RefSeq" id="WP_380703444.1">
    <property type="nucleotide sequence ID" value="NZ_JBHSAP010000009.1"/>
</dbReference>
<comment type="cofactor">
    <cofactor evidence="1 9">
        <name>FAD</name>
        <dbReference type="ChEBI" id="CHEBI:57692"/>
    </cofactor>
</comment>
<evidence type="ECO:0000256" key="7">
    <source>
        <dbReference type="ARBA" id="ARBA00023002"/>
    </source>
</evidence>
<feature type="domain" description="FAD dependent oxidoreductase" evidence="10">
    <location>
        <begin position="21"/>
        <end position="345"/>
    </location>
</feature>
<dbReference type="EMBL" id="JBHSAP010000009">
    <property type="protein sequence ID" value="MFC4076470.1"/>
    <property type="molecule type" value="Genomic_DNA"/>
</dbReference>
<evidence type="ECO:0000259" key="10">
    <source>
        <dbReference type="Pfam" id="PF01266"/>
    </source>
</evidence>
<evidence type="ECO:0000313" key="12">
    <source>
        <dbReference type="EMBL" id="MFC4076470.1"/>
    </source>
</evidence>
<protein>
    <recommendedName>
        <fullName evidence="9">Glycerol-3-phosphate dehydrogenase</fullName>
        <ecNumber evidence="9">1.1.5.3</ecNumber>
    </recommendedName>
</protein>
<dbReference type="PROSITE" id="PS00977">
    <property type="entry name" value="FAD_G3PDH_1"/>
    <property type="match status" value="1"/>
</dbReference>
<dbReference type="InterPro" id="IPR031656">
    <property type="entry name" value="DAO_C"/>
</dbReference>